<protein>
    <recommendedName>
        <fullName evidence="3">histidine kinase</fullName>
        <ecNumber evidence="3">2.7.13.3</ecNumber>
    </recommendedName>
</protein>
<dbReference type="PANTHER" id="PTHR42878">
    <property type="entry name" value="TWO-COMPONENT HISTIDINE KINASE"/>
    <property type="match status" value="1"/>
</dbReference>
<dbReference type="InterPro" id="IPR005467">
    <property type="entry name" value="His_kinase_dom"/>
</dbReference>
<keyword evidence="11" id="KW-0902">Two-component regulatory system</keyword>
<dbReference type="CDD" id="cd00082">
    <property type="entry name" value="HisKA"/>
    <property type="match status" value="1"/>
</dbReference>
<evidence type="ECO:0000259" key="13">
    <source>
        <dbReference type="PROSITE" id="PS50109"/>
    </source>
</evidence>
<dbReference type="InterPro" id="IPR036097">
    <property type="entry name" value="HisK_dim/P_sf"/>
</dbReference>
<dbReference type="InterPro" id="IPR000014">
    <property type="entry name" value="PAS"/>
</dbReference>
<evidence type="ECO:0000313" key="17">
    <source>
        <dbReference type="Proteomes" id="UP000618754"/>
    </source>
</evidence>
<dbReference type="SUPFAM" id="SSF55874">
    <property type="entry name" value="ATPase domain of HSP90 chaperone/DNA topoisomerase II/histidine kinase"/>
    <property type="match status" value="1"/>
</dbReference>
<evidence type="ECO:0000256" key="10">
    <source>
        <dbReference type="ARBA" id="ARBA00022989"/>
    </source>
</evidence>
<dbReference type="PROSITE" id="PS50113">
    <property type="entry name" value="PAC"/>
    <property type="match status" value="1"/>
</dbReference>
<dbReference type="InterPro" id="IPR050351">
    <property type="entry name" value="BphY/WalK/GraS-like"/>
</dbReference>
<evidence type="ECO:0000313" key="16">
    <source>
        <dbReference type="EMBL" id="MBD1386720.1"/>
    </source>
</evidence>
<gene>
    <name evidence="16" type="ORF">IDJ75_15665</name>
</gene>
<dbReference type="SMART" id="SM00387">
    <property type="entry name" value="HATPase_c"/>
    <property type="match status" value="1"/>
</dbReference>
<dbReference type="Pfam" id="PF00512">
    <property type="entry name" value="HisKA"/>
    <property type="match status" value="1"/>
</dbReference>
<evidence type="ECO:0000256" key="8">
    <source>
        <dbReference type="ARBA" id="ARBA00022777"/>
    </source>
</evidence>
<dbReference type="NCBIfam" id="TIGR00229">
    <property type="entry name" value="sensory_box"/>
    <property type="match status" value="2"/>
</dbReference>
<keyword evidence="17" id="KW-1185">Reference proteome</keyword>
<dbReference type="InterPro" id="IPR004358">
    <property type="entry name" value="Sig_transdc_His_kin-like_C"/>
</dbReference>
<proteinExistence type="predicted"/>
<evidence type="ECO:0000256" key="9">
    <source>
        <dbReference type="ARBA" id="ARBA00022840"/>
    </source>
</evidence>
<organism evidence="16 17">
    <name type="scientific">Mucilaginibacter rigui</name>
    <dbReference type="NCBI Taxonomy" id="534635"/>
    <lineage>
        <taxon>Bacteria</taxon>
        <taxon>Pseudomonadati</taxon>
        <taxon>Bacteroidota</taxon>
        <taxon>Sphingobacteriia</taxon>
        <taxon>Sphingobacteriales</taxon>
        <taxon>Sphingobacteriaceae</taxon>
        <taxon>Mucilaginibacter</taxon>
    </lineage>
</organism>
<reference evidence="16 17" key="1">
    <citation type="submission" date="2020-09" db="EMBL/GenBank/DDBJ databases">
        <title>Novel species of Mucilaginibacter isolated from a glacier on the Tibetan Plateau.</title>
        <authorList>
            <person name="Liu Q."/>
            <person name="Xin Y.-H."/>
        </authorList>
    </citation>
    <scope>NUCLEOTIDE SEQUENCE [LARGE SCALE GENOMIC DNA]</scope>
    <source>
        <strain evidence="16 17">CGMCC 1.13878</strain>
    </source>
</reference>
<keyword evidence="12" id="KW-0472">Membrane</keyword>
<comment type="subcellular location">
    <subcellularLocation>
        <location evidence="2">Membrane</location>
        <topology evidence="2">Multi-pass membrane protein</topology>
    </subcellularLocation>
</comment>
<evidence type="ECO:0000256" key="2">
    <source>
        <dbReference type="ARBA" id="ARBA00004141"/>
    </source>
</evidence>
<dbReference type="SUPFAM" id="SSF55785">
    <property type="entry name" value="PYP-like sensor domain (PAS domain)"/>
    <property type="match status" value="2"/>
</dbReference>
<evidence type="ECO:0000256" key="4">
    <source>
        <dbReference type="ARBA" id="ARBA00022553"/>
    </source>
</evidence>
<evidence type="ECO:0000259" key="15">
    <source>
        <dbReference type="PROSITE" id="PS50113"/>
    </source>
</evidence>
<dbReference type="PRINTS" id="PR00344">
    <property type="entry name" value="BCTRLSENSOR"/>
</dbReference>
<dbReference type="InterPro" id="IPR036890">
    <property type="entry name" value="HATPase_C_sf"/>
</dbReference>
<keyword evidence="7" id="KW-0547">Nucleotide-binding</keyword>
<keyword evidence="10" id="KW-1133">Transmembrane helix</keyword>
<dbReference type="InterPro" id="IPR001610">
    <property type="entry name" value="PAC"/>
</dbReference>
<dbReference type="InterPro" id="IPR000700">
    <property type="entry name" value="PAS-assoc_C"/>
</dbReference>
<dbReference type="InterPro" id="IPR035965">
    <property type="entry name" value="PAS-like_dom_sf"/>
</dbReference>
<dbReference type="Gene3D" id="3.30.450.20">
    <property type="entry name" value="PAS domain"/>
    <property type="match status" value="2"/>
</dbReference>
<sequence>MLLKALDASISGIILTDNRLPDNPIIYCNKAFEIITGYDRSEIIGHNCRFLQKEDRDQKERAILRDAIKNGKNCVVDIRNYKKDGTFFYNELFMSPIKDENGKVNYFIGVQNDVSLRKKAEQDLRKQQELMEKRVAERTQSLKENEDYLASIVQTVRESLIVLNPEFKVLSVNDHFLKTFKVTTEDTEGRLLYELGNGQWNIPALKELLESILPTNNPVEEFEVEHDFPYIGKKLMILNAHRIELEGQYKDRILIAIEDITDRREIERRKDDFLSIASHELKTPLTTIKGLVQIMQRMVPPGLDEKFSSVLDKTGVYVDRLNNLIAELLDVSRIQTGNIELHKDLFDFDKAVHEAVETIQVATKSHQIKISGSTNENVSADESHIVQVINNLLSNAIKYAPDHKEIDVYLSRVSNFVKLSVKDRGMGIRVEDHKKIFDRFYRVGDIQQRFPGMGIGLYICDQIIKNHGGTLWVESELGQGSVFSFTLPLNKHAA</sequence>
<evidence type="ECO:0000256" key="3">
    <source>
        <dbReference type="ARBA" id="ARBA00012438"/>
    </source>
</evidence>
<dbReference type="Pfam" id="PF02518">
    <property type="entry name" value="HATPase_c"/>
    <property type="match status" value="1"/>
</dbReference>
<dbReference type="InterPro" id="IPR003594">
    <property type="entry name" value="HATPase_dom"/>
</dbReference>
<accession>A0ABR7X9A7</accession>
<dbReference type="EMBL" id="JACWMW010000003">
    <property type="protein sequence ID" value="MBD1386720.1"/>
    <property type="molecule type" value="Genomic_DNA"/>
</dbReference>
<evidence type="ECO:0000256" key="12">
    <source>
        <dbReference type="ARBA" id="ARBA00023136"/>
    </source>
</evidence>
<dbReference type="SMART" id="SM00388">
    <property type="entry name" value="HisKA"/>
    <property type="match status" value="1"/>
</dbReference>
<keyword evidence="6" id="KW-0812">Transmembrane</keyword>
<evidence type="ECO:0000256" key="5">
    <source>
        <dbReference type="ARBA" id="ARBA00022679"/>
    </source>
</evidence>
<evidence type="ECO:0000256" key="11">
    <source>
        <dbReference type="ARBA" id="ARBA00023012"/>
    </source>
</evidence>
<keyword evidence="9" id="KW-0067">ATP-binding</keyword>
<feature type="domain" description="PAS" evidence="14">
    <location>
        <begin position="1"/>
        <end position="71"/>
    </location>
</feature>
<dbReference type="Pfam" id="PF13426">
    <property type="entry name" value="PAS_9"/>
    <property type="match status" value="2"/>
</dbReference>
<dbReference type="PANTHER" id="PTHR42878:SF7">
    <property type="entry name" value="SENSOR HISTIDINE KINASE GLRK"/>
    <property type="match status" value="1"/>
</dbReference>
<keyword evidence="5" id="KW-0808">Transferase</keyword>
<dbReference type="InterPro" id="IPR003661">
    <property type="entry name" value="HisK_dim/P_dom"/>
</dbReference>
<comment type="catalytic activity">
    <reaction evidence="1">
        <text>ATP + protein L-histidine = ADP + protein N-phospho-L-histidine.</text>
        <dbReference type="EC" id="2.7.13.3"/>
    </reaction>
</comment>
<dbReference type="SMART" id="SM00086">
    <property type="entry name" value="PAC"/>
    <property type="match status" value="1"/>
</dbReference>
<evidence type="ECO:0000256" key="7">
    <source>
        <dbReference type="ARBA" id="ARBA00022741"/>
    </source>
</evidence>
<dbReference type="SMART" id="SM00091">
    <property type="entry name" value="PAS"/>
    <property type="match status" value="2"/>
</dbReference>
<dbReference type="Gene3D" id="1.10.287.130">
    <property type="match status" value="1"/>
</dbReference>
<dbReference type="EC" id="2.7.13.3" evidence="3"/>
<dbReference type="CDD" id="cd00130">
    <property type="entry name" value="PAS"/>
    <property type="match status" value="2"/>
</dbReference>
<comment type="caution">
    <text evidence="16">The sequence shown here is derived from an EMBL/GenBank/DDBJ whole genome shotgun (WGS) entry which is preliminary data.</text>
</comment>
<feature type="domain" description="PAC" evidence="15">
    <location>
        <begin position="74"/>
        <end position="126"/>
    </location>
</feature>
<evidence type="ECO:0000256" key="1">
    <source>
        <dbReference type="ARBA" id="ARBA00000085"/>
    </source>
</evidence>
<dbReference type="Gene3D" id="3.30.565.10">
    <property type="entry name" value="Histidine kinase-like ATPase, C-terminal domain"/>
    <property type="match status" value="1"/>
</dbReference>
<keyword evidence="4" id="KW-0597">Phosphoprotein</keyword>
<feature type="domain" description="Histidine kinase" evidence="13">
    <location>
        <begin position="276"/>
        <end position="491"/>
    </location>
</feature>
<dbReference type="Proteomes" id="UP000618754">
    <property type="component" value="Unassembled WGS sequence"/>
</dbReference>
<dbReference type="PROSITE" id="PS50112">
    <property type="entry name" value="PAS"/>
    <property type="match status" value="1"/>
</dbReference>
<dbReference type="SUPFAM" id="SSF47384">
    <property type="entry name" value="Homodimeric domain of signal transducing histidine kinase"/>
    <property type="match status" value="1"/>
</dbReference>
<keyword evidence="8" id="KW-0418">Kinase</keyword>
<evidence type="ECO:0000256" key="6">
    <source>
        <dbReference type="ARBA" id="ARBA00022692"/>
    </source>
</evidence>
<evidence type="ECO:0000259" key="14">
    <source>
        <dbReference type="PROSITE" id="PS50112"/>
    </source>
</evidence>
<dbReference type="PROSITE" id="PS50109">
    <property type="entry name" value="HIS_KIN"/>
    <property type="match status" value="1"/>
</dbReference>
<name>A0ABR7X9A7_9SPHI</name>